<proteinExistence type="predicted"/>
<keyword evidence="2" id="KW-0472">Membrane</keyword>
<evidence type="ECO:0000313" key="3">
    <source>
        <dbReference type="EMBL" id="KAJ7957051.1"/>
    </source>
</evidence>
<keyword evidence="2" id="KW-1133">Transmembrane helix</keyword>
<feature type="transmembrane region" description="Helical" evidence="2">
    <location>
        <begin position="12"/>
        <end position="33"/>
    </location>
</feature>
<dbReference type="Proteomes" id="UP001163823">
    <property type="component" value="Chromosome 9"/>
</dbReference>
<dbReference type="PANTHER" id="PTHR34964">
    <property type="entry name" value="MEMBRANE LIPOPROTEIN-RELATED"/>
    <property type="match status" value="1"/>
</dbReference>
<protein>
    <submittedName>
        <fullName evidence="3">Membrane lipoprotein</fullName>
    </submittedName>
</protein>
<feature type="compositionally biased region" description="Low complexity" evidence="1">
    <location>
        <begin position="121"/>
        <end position="137"/>
    </location>
</feature>
<evidence type="ECO:0000256" key="2">
    <source>
        <dbReference type="SAM" id="Phobius"/>
    </source>
</evidence>
<accession>A0AAD7LF41</accession>
<feature type="region of interest" description="Disordered" evidence="1">
    <location>
        <begin position="104"/>
        <end position="150"/>
    </location>
</feature>
<dbReference type="EMBL" id="JARAOO010000009">
    <property type="protein sequence ID" value="KAJ7957051.1"/>
    <property type="molecule type" value="Genomic_DNA"/>
</dbReference>
<name>A0AAD7LF41_QUISA</name>
<organism evidence="3 4">
    <name type="scientific">Quillaja saponaria</name>
    <name type="common">Soap bark tree</name>
    <dbReference type="NCBI Taxonomy" id="32244"/>
    <lineage>
        <taxon>Eukaryota</taxon>
        <taxon>Viridiplantae</taxon>
        <taxon>Streptophyta</taxon>
        <taxon>Embryophyta</taxon>
        <taxon>Tracheophyta</taxon>
        <taxon>Spermatophyta</taxon>
        <taxon>Magnoliopsida</taxon>
        <taxon>eudicotyledons</taxon>
        <taxon>Gunneridae</taxon>
        <taxon>Pentapetalae</taxon>
        <taxon>rosids</taxon>
        <taxon>fabids</taxon>
        <taxon>Fabales</taxon>
        <taxon>Quillajaceae</taxon>
        <taxon>Quillaja</taxon>
    </lineage>
</organism>
<comment type="caution">
    <text evidence="3">The sequence shown here is derived from an EMBL/GenBank/DDBJ whole genome shotgun (WGS) entry which is preliminary data.</text>
</comment>
<dbReference type="PANTHER" id="PTHR34964:SF1">
    <property type="entry name" value="MEMBRANE LIPOPROTEIN"/>
    <property type="match status" value="1"/>
</dbReference>
<sequence>MILPESEVQSWLPIAGVSLVCLPWLFWLLTLLYRIISRLCGIRVGGNYIEGAGKGGGGGGNGGGLSNATNTTGVVVVEAPAAESPVSSPQNGVRQVQFGASVVVGEQDNDQHGKGKHEKNNSSSSSRSSNDISSVASHESEMPLALSMAK</sequence>
<keyword evidence="4" id="KW-1185">Reference proteome</keyword>
<keyword evidence="2" id="KW-0812">Transmembrane</keyword>
<dbReference type="KEGG" id="qsa:O6P43_023396"/>
<evidence type="ECO:0000256" key="1">
    <source>
        <dbReference type="SAM" id="MobiDB-lite"/>
    </source>
</evidence>
<reference evidence="3" key="1">
    <citation type="journal article" date="2023" name="Science">
        <title>Elucidation of the pathway for biosynthesis of saponin adjuvants from the soapbark tree.</title>
        <authorList>
            <person name="Reed J."/>
            <person name="Orme A."/>
            <person name="El-Demerdash A."/>
            <person name="Owen C."/>
            <person name="Martin L.B.B."/>
            <person name="Misra R.C."/>
            <person name="Kikuchi S."/>
            <person name="Rejzek M."/>
            <person name="Martin A.C."/>
            <person name="Harkess A."/>
            <person name="Leebens-Mack J."/>
            <person name="Louveau T."/>
            <person name="Stephenson M.J."/>
            <person name="Osbourn A."/>
        </authorList>
    </citation>
    <scope>NUCLEOTIDE SEQUENCE</scope>
    <source>
        <strain evidence="3">S10</strain>
    </source>
</reference>
<keyword evidence="3" id="KW-0449">Lipoprotein</keyword>
<evidence type="ECO:0000313" key="4">
    <source>
        <dbReference type="Proteomes" id="UP001163823"/>
    </source>
</evidence>
<dbReference type="AlphaFoldDB" id="A0AAD7LF41"/>
<gene>
    <name evidence="3" type="ORF">O6P43_023396</name>
</gene>